<evidence type="ECO:0000256" key="1">
    <source>
        <dbReference type="SAM" id="MobiDB-lite"/>
    </source>
</evidence>
<evidence type="ECO:0000313" key="3">
    <source>
        <dbReference type="Proteomes" id="UP000268469"/>
    </source>
</evidence>
<protein>
    <submittedName>
        <fullName evidence="2">Uncharacterized protein</fullName>
    </submittedName>
</protein>
<dbReference type="EMBL" id="QNBE01000119">
    <property type="protein sequence ID" value="RKX68924.1"/>
    <property type="molecule type" value="Genomic_DNA"/>
</dbReference>
<accession>A0A660SDQ3</accession>
<comment type="caution">
    <text evidence="2">The sequence shown here is derived from an EMBL/GenBank/DDBJ whole genome shotgun (WGS) entry which is preliminary data.</text>
</comment>
<evidence type="ECO:0000313" key="2">
    <source>
        <dbReference type="EMBL" id="RKX68924.1"/>
    </source>
</evidence>
<feature type="compositionally biased region" description="Basic and acidic residues" evidence="1">
    <location>
        <begin position="21"/>
        <end position="47"/>
    </location>
</feature>
<name>A0A660SDQ3_UNCW3</name>
<dbReference type="Proteomes" id="UP000268469">
    <property type="component" value="Unassembled WGS sequence"/>
</dbReference>
<feature type="region of interest" description="Disordered" evidence="1">
    <location>
        <begin position="1"/>
        <end position="63"/>
    </location>
</feature>
<gene>
    <name evidence="2" type="ORF">DRP53_09685</name>
</gene>
<dbReference type="AlphaFoldDB" id="A0A660SDQ3"/>
<sequence length="126" mass="14330">MDILKRLKKRKEEEESPFSELLKKRPKKEEEVKKDEDIEVKPLHVEQEPVPQAPPTPPPVKEEPVFHATGMRELDFDAMASPTDELGRMKEEYIKRVSDLIRGDKIDEAINLLNELKGKLGGGSSG</sequence>
<organism evidence="2 3">
    <name type="scientific">candidate division WOR-3 bacterium</name>
    <dbReference type="NCBI Taxonomy" id="2052148"/>
    <lineage>
        <taxon>Bacteria</taxon>
        <taxon>Bacteria division WOR-3</taxon>
    </lineage>
</organism>
<proteinExistence type="predicted"/>
<reference evidence="2 3" key="1">
    <citation type="submission" date="2018-06" db="EMBL/GenBank/DDBJ databases">
        <title>Extensive metabolic versatility and redundancy in microbially diverse, dynamic hydrothermal sediments.</title>
        <authorList>
            <person name="Dombrowski N."/>
            <person name="Teske A."/>
            <person name="Baker B.J."/>
        </authorList>
    </citation>
    <scope>NUCLEOTIDE SEQUENCE [LARGE SCALE GENOMIC DNA]</scope>
    <source>
        <strain evidence="2">B36_G15</strain>
    </source>
</reference>